<evidence type="ECO:0000313" key="2">
    <source>
        <dbReference type="Proteomes" id="UP001187346"/>
    </source>
</evidence>
<dbReference type="Proteomes" id="UP001187346">
    <property type="component" value="Unassembled WGS sequence"/>
</dbReference>
<evidence type="ECO:0000313" key="1">
    <source>
        <dbReference type="EMBL" id="MDV7218874.1"/>
    </source>
</evidence>
<gene>
    <name evidence="1" type="ORF">R5A26_23265</name>
</gene>
<accession>A0ABU4FE61</accession>
<dbReference type="EMBL" id="JAWMAJ010000077">
    <property type="protein sequence ID" value="MDV7218874.1"/>
    <property type="molecule type" value="Genomic_DNA"/>
</dbReference>
<organism evidence="1 2">
    <name type="scientific">Streptomyces prunicolor</name>
    <dbReference type="NCBI Taxonomy" id="67348"/>
    <lineage>
        <taxon>Bacteria</taxon>
        <taxon>Bacillati</taxon>
        <taxon>Actinomycetota</taxon>
        <taxon>Actinomycetes</taxon>
        <taxon>Kitasatosporales</taxon>
        <taxon>Streptomycetaceae</taxon>
        <taxon>Streptomyces</taxon>
    </lineage>
</organism>
<comment type="caution">
    <text evidence="1">The sequence shown here is derived from an EMBL/GenBank/DDBJ whole genome shotgun (WGS) entry which is preliminary data.</text>
</comment>
<reference evidence="1 2" key="1">
    <citation type="submission" date="2023-10" db="EMBL/GenBank/DDBJ databases">
        <title>Characterization of rhizosphere-enriched actinobacteria from wheat plants lab-grown on chernevaya soil.</title>
        <authorList>
            <person name="Tikhonova E.N."/>
            <person name="Konopkin A."/>
            <person name="Kravchenko I.K."/>
        </authorList>
    </citation>
    <scope>NUCLEOTIDE SEQUENCE [LARGE SCALE GENOMIC DNA]</scope>
    <source>
        <strain evidence="1 2">RR29</strain>
    </source>
</reference>
<keyword evidence="2" id="KW-1185">Reference proteome</keyword>
<name>A0ABU4FE61_9ACTN</name>
<protein>
    <recommendedName>
        <fullName evidence="3">Transposase</fullName>
    </recommendedName>
</protein>
<evidence type="ECO:0008006" key="3">
    <source>
        <dbReference type="Google" id="ProtNLM"/>
    </source>
</evidence>
<proteinExistence type="predicted"/>
<sequence length="120" mass="13176">MIDAITFKFQTGTQWAVDGTWERVFTALTAQADANEDFNWAVSVESAIVRVYQHDRGVRRKGPRPTNRPITPLAGPGRTDTKIRLAADARCRPLAFVLTAGQAGDAPAFTAVMARLHVPR</sequence>